<comment type="caution">
    <text evidence="1">The sequence shown here is derived from an EMBL/GenBank/DDBJ whole genome shotgun (WGS) entry which is preliminary data.</text>
</comment>
<dbReference type="Proteomes" id="UP000679725">
    <property type="component" value="Unassembled WGS sequence"/>
</dbReference>
<name>A0ABM8UVW9_9BACT</name>
<organism evidence="1 2">
    <name type="scientific">Dyadobacter linearis</name>
    <dbReference type="NCBI Taxonomy" id="2823330"/>
    <lineage>
        <taxon>Bacteria</taxon>
        <taxon>Pseudomonadati</taxon>
        <taxon>Bacteroidota</taxon>
        <taxon>Cytophagia</taxon>
        <taxon>Cytophagales</taxon>
        <taxon>Spirosomataceae</taxon>
        <taxon>Dyadobacter</taxon>
    </lineage>
</organism>
<dbReference type="EMBL" id="CAJRAU010000007">
    <property type="protein sequence ID" value="CAG5072862.1"/>
    <property type="molecule type" value="Genomic_DNA"/>
</dbReference>
<sequence length="54" mass="6160">MVHNLGMLAYLNSRCFHLSVQRYTENAATPKKIRYTANLGMAESLKVSRGEQYP</sequence>
<keyword evidence="2" id="KW-1185">Reference proteome</keyword>
<protein>
    <submittedName>
        <fullName evidence="1">Uncharacterized protein</fullName>
    </submittedName>
</protein>
<accession>A0ABM8UVW9</accession>
<reference evidence="1 2" key="1">
    <citation type="submission" date="2021-04" db="EMBL/GenBank/DDBJ databases">
        <authorList>
            <person name="Rodrigo-Torres L."/>
            <person name="Arahal R. D."/>
            <person name="Lucena T."/>
        </authorList>
    </citation>
    <scope>NUCLEOTIDE SEQUENCE [LARGE SCALE GENOMIC DNA]</scope>
    <source>
        <strain evidence="1 2">CECT 9623</strain>
    </source>
</reference>
<gene>
    <name evidence="1" type="ORF">DYBT9623_04402</name>
</gene>
<evidence type="ECO:0000313" key="1">
    <source>
        <dbReference type="EMBL" id="CAG5072862.1"/>
    </source>
</evidence>
<proteinExistence type="predicted"/>
<evidence type="ECO:0000313" key="2">
    <source>
        <dbReference type="Proteomes" id="UP000679725"/>
    </source>
</evidence>